<dbReference type="Proteomes" id="UP000007148">
    <property type="component" value="Unassembled WGS sequence"/>
</dbReference>
<comment type="caution">
    <text evidence="2">The sequence shown here is derived from an EMBL/GenBank/DDBJ whole genome shotgun (WGS) entry which is preliminary data.</text>
</comment>
<dbReference type="OrthoDB" id="10649821at2759"/>
<feature type="transmembrane region" description="Helical" evidence="1">
    <location>
        <begin position="90"/>
        <end position="112"/>
    </location>
</feature>
<reference evidence="2 3" key="1">
    <citation type="journal article" date="2011" name="PLoS Pathog.">
        <title>Endophytic Life Strategies Decoded by Genome and Transcriptome Analyses of the Mutualistic Root Symbiont Piriformospora indica.</title>
        <authorList>
            <person name="Zuccaro A."/>
            <person name="Lahrmann U."/>
            <person name="Guldener U."/>
            <person name="Langen G."/>
            <person name="Pfiffi S."/>
            <person name="Biedenkopf D."/>
            <person name="Wong P."/>
            <person name="Samans B."/>
            <person name="Grimm C."/>
            <person name="Basiewicz M."/>
            <person name="Murat C."/>
            <person name="Martin F."/>
            <person name="Kogel K.H."/>
        </authorList>
    </citation>
    <scope>NUCLEOTIDE SEQUENCE [LARGE SCALE GENOMIC DNA]</scope>
    <source>
        <strain evidence="2 3">DSM 11827</strain>
    </source>
</reference>
<feature type="transmembrane region" description="Helical" evidence="1">
    <location>
        <begin position="150"/>
        <end position="170"/>
    </location>
</feature>
<dbReference type="AlphaFoldDB" id="G4TQ75"/>
<gene>
    <name evidence="2" type="ORF">PIIN_07422</name>
</gene>
<keyword evidence="1" id="KW-0812">Transmembrane</keyword>
<dbReference type="EMBL" id="CAFZ01000228">
    <property type="protein sequence ID" value="CCA73468.1"/>
    <property type="molecule type" value="Genomic_DNA"/>
</dbReference>
<dbReference type="HOGENOM" id="CLU_1511176_0_0_1"/>
<evidence type="ECO:0000313" key="2">
    <source>
        <dbReference type="EMBL" id="CCA73468.1"/>
    </source>
</evidence>
<feature type="transmembrane region" description="Helical" evidence="1">
    <location>
        <begin position="42"/>
        <end position="70"/>
    </location>
</feature>
<keyword evidence="1" id="KW-1133">Transmembrane helix</keyword>
<keyword evidence="1" id="KW-0472">Membrane</keyword>
<name>G4TQ75_SERID</name>
<feature type="transmembrane region" description="Helical" evidence="1">
    <location>
        <begin position="119"/>
        <end position="138"/>
    </location>
</feature>
<evidence type="ECO:0000313" key="3">
    <source>
        <dbReference type="Proteomes" id="UP000007148"/>
    </source>
</evidence>
<keyword evidence="3" id="KW-1185">Reference proteome</keyword>
<proteinExistence type="predicted"/>
<evidence type="ECO:0000256" key="1">
    <source>
        <dbReference type="SAM" id="Phobius"/>
    </source>
</evidence>
<dbReference type="InterPro" id="IPR036259">
    <property type="entry name" value="MFS_trans_sf"/>
</dbReference>
<organism evidence="2 3">
    <name type="scientific">Serendipita indica (strain DSM 11827)</name>
    <name type="common">Root endophyte fungus</name>
    <name type="synonym">Piriformospora indica</name>
    <dbReference type="NCBI Taxonomy" id="1109443"/>
    <lineage>
        <taxon>Eukaryota</taxon>
        <taxon>Fungi</taxon>
        <taxon>Dikarya</taxon>
        <taxon>Basidiomycota</taxon>
        <taxon>Agaricomycotina</taxon>
        <taxon>Agaricomycetes</taxon>
        <taxon>Sebacinales</taxon>
        <taxon>Serendipitaceae</taxon>
        <taxon>Serendipita</taxon>
    </lineage>
</organism>
<sequence>MDEASSRQSDEKQPWYRNSWVVAYWEIEDYAMDIYEDALKPLAVLMAVTLCWGLFVCLGSGIVVLGHVLLRTLIFHHEQLTGLSNAQLLYTFRLSILGGLFASFICIPLLELTSRRKLGFFRFSLAYISTAFVLSAYVDSALYLKPVGALAAGAMGGVVCSPLLAAIVLISRRSEPRP</sequence>
<dbReference type="InParanoid" id="G4TQ75"/>
<dbReference type="SUPFAM" id="SSF103473">
    <property type="entry name" value="MFS general substrate transporter"/>
    <property type="match status" value="1"/>
</dbReference>
<protein>
    <submittedName>
        <fullName evidence="2">Uncharacterized protein</fullName>
    </submittedName>
</protein>
<accession>G4TQ75</accession>